<sequence length="69" mass="8018">MTDTYEKESPRPVYDPKVESRIIKDYGFEPRRLRIIGIDLRHEGQSRSSKTKSTRSMTAHVLLNPVDSK</sequence>
<accession>A0A2I0JCE4</accession>
<keyword evidence="3" id="KW-1185">Reference proteome</keyword>
<dbReference type="AlphaFoldDB" id="A0A2I0JCE4"/>
<name>A0A2I0JCE4_PUNGR</name>
<dbReference type="Proteomes" id="UP000233551">
    <property type="component" value="Unassembled WGS sequence"/>
</dbReference>
<proteinExistence type="predicted"/>
<organism evidence="2 3">
    <name type="scientific">Punica granatum</name>
    <name type="common">Pomegranate</name>
    <dbReference type="NCBI Taxonomy" id="22663"/>
    <lineage>
        <taxon>Eukaryota</taxon>
        <taxon>Viridiplantae</taxon>
        <taxon>Streptophyta</taxon>
        <taxon>Embryophyta</taxon>
        <taxon>Tracheophyta</taxon>
        <taxon>Spermatophyta</taxon>
        <taxon>Magnoliopsida</taxon>
        <taxon>eudicotyledons</taxon>
        <taxon>Gunneridae</taxon>
        <taxon>Pentapetalae</taxon>
        <taxon>rosids</taxon>
        <taxon>malvids</taxon>
        <taxon>Myrtales</taxon>
        <taxon>Lythraceae</taxon>
        <taxon>Punica</taxon>
    </lineage>
</organism>
<evidence type="ECO:0000256" key="1">
    <source>
        <dbReference type="SAM" id="MobiDB-lite"/>
    </source>
</evidence>
<protein>
    <submittedName>
        <fullName evidence="2">Uncharacterized protein</fullName>
    </submittedName>
</protein>
<evidence type="ECO:0000313" key="2">
    <source>
        <dbReference type="EMBL" id="PKI53600.1"/>
    </source>
</evidence>
<evidence type="ECO:0000313" key="3">
    <source>
        <dbReference type="Proteomes" id="UP000233551"/>
    </source>
</evidence>
<feature type="region of interest" description="Disordered" evidence="1">
    <location>
        <begin position="43"/>
        <end position="69"/>
    </location>
</feature>
<gene>
    <name evidence="2" type="ORF">CRG98_026050</name>
</gene>
<dbReference type="EMBL" id="PGOL01001850">
    <property type="protein sequence ID" value="PKI53600.1"/>
    <property type="molecule type" value="Genomic_DNA"/>
</dbReference>
<comment type="caution">
    <text evidence="2">The sequence shown here is derived from an EMBL/GenBank/DDBJ whole genome shotgun (WGS) entry which is preliminary data.</text>
</comment>
<reference evidence="2 3" key="1">
    <citation type="submission" date="2017-11" db="EMBL/GenBank/DDBJ databases">
        <title>De-novo sequencing of pomegranate (Punica granatum L.) genome.</title>
        <authorList>
            <person name="Akparov Z."/>
            <person name="Amiraslanov A."/>
            <person name="Hajiyeva S."/>
            <person name="Abbasov M."/>
            <person name="Kaur K."/>
            <person name="Hamwieh A."/>
            <person name="Solovyev V."/>
            <person name="Salamov A."/>
            <person name="Braich B."/>
            <person name="Kosarev P."/>
            <person name="Mahmoud A."/>
            <person name="Hajiyev E."/>
            <person name="Babayeva S."/>
            <person name="Izzatullayeva V."/>
            <person name="Mammadov A."/>
            <person name="Mammadov A."/>
            <person name="Sharifova S."/>
            <person name="Ojaghi J."/>
            <person name="Eynullazada K."/>
            <person name="Bayramov B."/>
            <person name="Abdulazimova A."/>
            <person name="Shahmuradov I."/>
        </authorList>
    </citation>
    <scope>NUCLEOTIDE SEQUENCE [LARGE SCALE GENOMIC DNA]</scope>
    <source>
        <strain evidence="3">cv. AG2017</strain>
        <tissue evidence="2">Leaf</tissue>
    </source>
</reference>